<feature type="domain" description="DUF7146" evidence="3">
    <location>
        <begin position="1652"/>
        <end position="1747"/>
    </location>
</feature>
<sequence>MMSISPLKSASGAAKYYLNEENTQDAPDISLEKDSNDNYYLRENSTDENTFWHGQLAEEAGLSGKPVDQKTLESVLSGHLGNETIKGKRGDHKCGFDLTFSAPKRLSTLALVGGDHRLIDAHNTAVKFALSQLETDAAQAVSINKEGEREFNNTENMAFAVVRHKTSRENDPQLHSHALTANMTRDKEGQLRTLASSLKQKGGVINGTGERIYNFQKYYGILYQSQLAKEVIELGYTTRALSNGQFDVEGVPQVLIDTFSTRSQQIEQQTLDLGFESRAAKDVANLDTRKSKTYESEATLNAHWQQTVRNEGYRPEDLVKNALSIVKQERHPEQIAKDAFGRAVEHLGQYNTALKLEKVIELAAAEFTKGGVQANAIDLKVVADQWVKDGALIPLSEKGQYTTQAMLKTEQALMEATQGRARHMRTPVNEATLDKLNLTQGNRQKMADIYQSTKQFHVVNVFGNSEQIAQNLLNIGNHIGKRVHLVSQSAKDKHRHSQTIQRESHTVATWVKHRFQEEQRHSVHGLLHSDVPMTNKDILLVDSAHKMSANELIALNEKANESGSKVILLNNTSSRQGFKAYNAIELYRKGNVVSHSWVDNKQIDSKIALHNSDTRTLARAYTYLSNKEDTQVLATSHVEQRRLTAAIRTSLQNEGQLARSGITLLTQQPHYLSKPQQELAQHYKPGMTLRHWEDEKPQELVVSTSDKANNRVHVLSKTDGQEYTLDPASAGFKALNMQIFKPESIQVNQGERLMTTGKHFPSGLNANEHYVVTDISKEVLTLTDTQGGSKTLPVAALKDAPLKYDYVHSASHIEPRAHTLISGKAFTLSKALFHDLTEKSARIDVFTDNPDKAHAALEKSEVKLSAIERVMHTQSVNDRYLTDATVATVKNDIEQALPLLNKVQNSPLQEKALNFALSHLSEKEAAFTQKELVVEAIRYAFEEANQPIIKEQIETELAKRSDALSAEYSDGTRWTTQAALDTEKHILRNIEQGKSQHAPFASPKQVERYLDEKPRLTDGQKGSITLISTTKDSFVAIQGLAGTGKSTMLESNLELIQSVKAINQEQAQTVIGLAPTHAAVSELENKGVKAQTLESLLTEIRQGQRQPSDYQDNLFFLDEGSMVSNKQAKEFTDLILASGSKAVLLMDKDQLLSLSAGKPLELAMSQGRIDSAHMTDIVRQKNEILLGAVHNIVDKQPHSALDKLSQQGPDTLGCTQHIISTLDESAKDQSKAQLIATEKLPYAVAQDYLARTPDTRENTLIIAYTNNERDHITEHIRVGLMKTREIGQENITTTRLRSTGDSKEELATMMPYQKGLILSTKLGEYDIITHVDSEHGVVTLQDVNTGKTKPFLPRNKDHKYTSLFAQSEKPLSTGDKIITRFTDKARGIKANVEYTISRATNEEITALSKEGQTLNLNPNQLKDGHWDYAYTRTADMAQGATHQNVITTLKGKGALTNLRRAYIDLSRASTHVKLFTDNPKQMMKSWLSKEVNKHSAIETIENISPHSTPYFNDKALPHEDVRYQNKNGDFDYNQFKDHINQALPKYTESLAINLLGQPNRSKSDRDYLTFGIGKSAIKVSLTGEYRGYFKDYTNGEKGSLINLMMSYKKINYKEAMKEAHNILNDPEKYQLTANPKHDQLLNTTPKHMAQFEERAKEYIQTSQPLTGTLAETYLNKLGIEHPKNDHVHFHQAVYSSEDKTFHPAMITNIHNKKGETKAIEVTYLDGQGNKDPALDINPRTLGTKSKQMTQFHQGSDLHTTIISTSIENAFIINQAHQGQYDIINVNHKNDIQNISTDELRQNIVIVLSQGNTDLNPNNIEKIMANFSDRDIHFVSPDNMLEEIKQGIEQYHQQAHQQKEEFDTSTQYHKSLTDKTDPDIQQHNKDIKDKALEHFDSKEPSPQKAFDFNHERDNINDQYNKPDKELER</sequence>
<comment type="caution">
    <text evidence="4">The sequence shown here is derived from an EMBL/GenBank/DDBJ whole genome shotgun (WGS) entry which is preliminary data.</text>
</comment>
<evidence type="ECO:0000313" key="4">
    <source>
        <dbReference type="EMBL" id="PMK42560.1"/>
    </source>
</evidence>
<evidence type="ECO:0000259" key="2">
    <source>
        <dbReference type="Pfam" id="PF08751"/>
    </source>
</evidence>
<dbReference type="SUPFAM" id="SSF52540">
    <property type="entry name" value="P-loop containing nucleoside triphosphate hydrolases"/>
    <property type="match status" value="2"/>
</dbReference>
<reference evidence="4" key="3">
    <citation type="journal article" date="2018" name="Nature">
        <title>A major lineage of non-tailed dsDNA viruses as unrecognized killers of marine bacteria.</title>
        <authorList>
            <person name="Kauffman K.M."/>
            <person name="Hussain F.A."/>
            <person name="Yang J."/>
            <person name="Arevalo P."/>
            <person name="Brown J.M."/>
            <person name="Chang W.K."/>
            <person name="VanInsberghe D."/>
            <person name="Elsherbini J."/>
            <person name="Sharma R.S."/>
            <person name="Cutler M.B."/>
            <person name="Kelly L."/>
            <person name="Polz M.F."/>
        </authorList>
    </citation>
    <scope>NUCLEOTIDE SEQUENCE</scope>
    <source>
        <strain evidence="4">10N.261.52.F7</strain>
    </source>
</reference>
<dbReference type="InterPro" id="IPR055570">
    <property type="entry name" value="DUF7146"/>
</dbReference>
<proteinExistence type="predicted"/>
<feature type="compositionally biased region" description="Basic and acidic residues" evidence="1">
    <location>
        <begin position="1870"/>
        <end position="1927"/>
    </location>
</feature>
<accession>A0AB36XGK2</accession>
<dbReference type="NCBIfam" id="NF041492">
    <property type="entry name" value="MobF"/>
    <property type="match status" value="1"/>
</dbReference>
<dbReference type="Pfam" id="PF13604">
    <property type="entry name" value="AAA_30"/>
    <property type="match status" value="1"/>
</dbReference>
<dbReference type="RefSeq" id="WP_102281580.1">
    <property type="nucleotide sequence ID" value="NZ_JAJGZN020000001.1"/>
</dbReference>
<feature type="domain" description="TrwC relaxase" evidence="2">
    <location>
        <begin position="11"/>
        <end position="309"/>
    </location>
</feature>
<evidence type="ECO:0000256" key="1">
    <source>
        <dbReference type="SAM" id="MobiDB-lite"/>
    </source>
</evidence>
<feature type="region of interest" description="Disordered" evidence="1">
    <location>
        <begin position="1851"/>
        <end position="1927"/>
    </location>
</feature>
<dbReference type="NCBIfam" id="TIGR02760">
    <property type="entry name" value="TraI_TIGR"/>
    <property type="match status" value="1"/>
</dbReference>
<dbReference type="SUPFAM" id="SSF55464">
    <property type="entry name" value="Origin of replication-binding domain, RBD-like"/>
    <property type="match status" value="1"/>
</dbReference>
<reference key="1">
    <citation type="submission" date="2016-07" db="EMBL/GenBank/DDBJ databases">
        <title>Nontailed viruses are major unrecognized killers of bacteria in the ocean.</title>
        <authorList>
            <person name="Kauffman K."/>
            <person name="Hussain F."/>
            <person name="Yang J."/>
            <person name="Arevalo P."/>
            <person name="Brown J."/>
            <person name="Cutler M."/>
            <person name="Kelly L."/>
            <person name="Polz M.F."/>
        </authorList>
    </citation>
    <scope>NUCLEOTIDE SEQUENCE [LARGE SCALE GENOMIC DNA]</scope>
    <source>
        <strain>10N.261.52.F7</strain>
    </source>
</reference>
<dbReference type="InterPro" id="IPR014059">
    <property type="entry name" value="TraI/TrwC_relax"/>
</dbReference>
<dbReference type="InterPro" id="IPR014129">
    <property type="entry name" value="Conjug_relaxase_TraI"/>
</dbReference>
<dbReference type="InterPro" id="IPR014862">
    <property type="entry name" value="TrwC"/>
</dbReference>
<dbReference type="Gene3D" id="3.40.50.300">
    <property type="entry name" value="P-loop containing nucleotide triphosphate hydrolases"/>
    <property type="match status" value="1"/>
</dbReference>
<organism evidence="4">
    <name type="scientific">Vibrio lentus</name>
    <dbReference type="NCBI Taxonomy" id="136468"/>
    <lineage>
        <taxon>Bacteria</taxon>
        <taxon>Pseudomonadati</taxon>
        <taxon>Pseudomonadota</taxon>
        <taxon>Gammaproteobacteria</taxon>
        <taxon>Vibrionales</taxon>
        <taxon>Vibrionaceae</taxon>
        <taxon>Vibrio</taxon>
    </lineage>
</organism>
<dbReference type="EMBL" id="MCXM01000041">
    <property type="protein sequence ID" value="PMK42560.1"/>
    <property type="molecule type" value="Genomic_DNA"/>
</dbReference>
<dbReference type="Pfam" id="PF23639">
    <property type="entry name" value="DUF7146"/>
    <property type="match status" value="1"/>
</dbReference>
<protein>
    <submittedName>
        <fullName evidence="4">Conjugative transfer relaxase/helicase TraI</fullName>
    </submittedName>
</protein>
<dbReference type="NCBIfam" id="TIGR02686">
    <property type="entry name" value="relax_trwC"/>
    <property type="match status" value="1"/>
</dbReference>
<dbReference type="InterPro" id="IPR027417">
    <property type="entry name" value="P-loop_NTPase"/>
</dbReference>
<name>A0AB36XGK2_9VIBR</name>
<evidence type="ECO:0000259" key="3">
    <source>
        <dbReference type="Pfam" id="PF23639"/>
    </source>
</evidence>
<dbReference type="Pfam" id="PF08751">
    <property type="entry name" value="TrwC"/>
    <property type="match status" value="1"/>
</dbReference>
<reference evidence="4" key="2">
    <citation type="submission" date="2016-07" db="EMBL/GenBank/DDBJ databases">
        <authorList>
            <person name="Kauffman K."/>
            <person name="Arevalo P."/>
            <person name="Polz M.F."/>
        </authorList>
    </citation>
    <scope>NUCLEOTIDE SEQUENCE</scope>
    <source>
        <strain evidence="4">10N.261.52.F7</strain>
    </source>
</reference>
<gene>
    <name evidence="4" type="ORF">BCT99_25765</name>
</gene>